<accession>A0A7J6RHJ4</accession>
<sequence>MDIEQPEPPVHPAAMLAPVCLGSGLVYQLDMEVLKKEQFADSDLRRVMKKLLGERSDDRDERFSLYAARLLEFSLKDGVLMYTREVCDGRQPRAVPVIPSSLKDRMLYEAHELQGHQGLQVTRCWLQSRCYWLDMEDDVRLHLYCCSKCFPSTTDSEGEEPYRPAMMATLASFVLDDSSARPVVAGNVSGVRPVIPSALVTASEEWSKEDIRLRQDEDDVIRLVKERLQDQQPFGRAAMRDPLFRPYHCAEVGSPLSAVQGEAPVYWVAQDRGNPLGSPAIPVAPSVAAPSVRYTGIDACFGPIICDACFDTFVVGTCDETPVDAWFDAWFDA</sequence>
<evidence type="ECO:0000259" key="1">
    <source>
        <dbReference type="Pfam" id="PF17921"/>
    </source>
</evidence>
<dbReference type="InterPro" id="IPR041588">
    <property type="entry name" value="Integrase_H2C2"/>
</dbReference>
<feature type="domain" description="Integrase zinc-binding" evidence="1">
    <location>
        <begin position="98"/>
        <end position="149"/>
    </location>
</feature>
<dbReference type="AlphaFoldDB" id="A0A7J6RHJ4"/>
<gene>
    <name evidence="2" type="ORF">FOZ62_026696</name>
</gene>
<dbReference type="Gene3D" id="1.10.340.70">
    <property type="match status" value="1"/>
</dbReference>
<dbReference type="Pfam" id="PF17921">
    <property type="entry name" value="Integrase_H2C2"/>
    <property type="match status" value="1"/>
</dbReference>
<dbReference type="Proteomes" id="UP000574390">
    <property type="component" value="Unassembled WGS sequence"/>
</dbReference>
<dbReference type="InterPro" id="IPR050951">
    <property type="entry name" value="Retrovirus_Pol_polyprotein"/>
</dbReference>
<comment type="caution">
    <text evidence="2">The sequence shown here is derived from an EMBL/GenBank/DDBJ whole genome shotgun (WGS) entry which is preliminary data.</text>
</comment>
<evidence type="ECO:0000313" key="2">
    <source>
        <dbReference type="EMBL" id="KAF4720184.1"/>
    </source>
</evidence>
<proteinExistence type="predicted"/>
<protein>
    <recommendedName>
        <fullName evidence="1">Integrase zinc-binding domain-containing protein</fullName>
    </recommendedName>
</protein>
<evidence type="ECO:0000313" key="3">
    <source>
        <dbReference type="Proteomes" id="UP000574390"/>
    </source>
</evidence>
<dbReference type="PANTHER" id="PTHR37984">
    <property type="entry name" value="PROTEIN CBG26694"/>
    <property type="match status" value="1"/>
</dbReference>
<reference evidence="2 3" key="1">
    <citation type="submission" date="2020-04" db="EMBL/GenBank/DDBJ databases">
        <title>Perkinsus olseni comparative genomics.</title>
        <authorList>
            <person name="Bogema D.R."/>
        </authorList>
    </citation>
    <scope>NUCLEOTIDE SEQUENCE [LARGE SCALE GENOMIC DNA]</scope>
    <source>
        <strain evidence="2">ATCC PRA-205</strain>
    </source>
</reference>
<organism evidence="2 3">
    <name type="scientific">Perkinsus olseni</name>
    <name type="common">Perkinsus atlanticus</name>
    <dbReference type="NCBI Taxonomy" id="32597"/>
    <lineage>
        <taxon>Eukaryota</taxon>
        <taxon>Sar</taxon>
        <taxon>Alveolata</taxon>
        <taxon>Perkinsozoa</taxon>
        <taxon>Perkinsea</taxon>
        <taxon>Perkinsida</taxon>
        <taxon>Perkinsidae</taxon>
        <taxon>Perkinsus</taxon>
    </lineage>
</organism>
<dbReference type="EMBL" id="JABANM010022059">
    <property type="protein sequence ID" value="KAF4720184.1"/>
    <property type="molecule type" value="Genomic_DNA"/>
</dbReference>
<name>A0A7J6RHJ4_PEROL</name>
<dbReference type="FunFam" id="1.10.340.70:FF:000001">
    <property type="entry name" value="Retrovirus-related Pol polyprotein from transposon gypsy-like Protein"/>
    <property type="match status" value="1"/>
</dbReference>
<dbReference type="PANTHER" id="PTHR37984:SF15">
    <property type="entry name" value="INTEGRASE CATALYTIC DOMAIN-CONTAINING PROTEIN"/>
    <property type="match status" value="1"/>
</dbReference>